<feature type="transmembrane region" description="Helical" evidence="7">
    <location>
        <begin position="92"/>
        <end position="116"/>
    </location>
</feature>
<evidence type="ECO:0000313" key="9">
    <source>
        <dbReference type="EMBL" id="MBA5776552.1"/>
    </source>
</evidence>
<reference evidence="9 10" key="1">
    <citation type="submission" date="2020-07" db="EMBL/GenBank/DDBJ databases">
        <title>Stappia sp., F7233, whole genome shotgun sequencing project.</title>
        <authorList>
            <person name="Jiang S."/>
            <person name="Liu Z.W."/>
            <person name="Du Z.J."/>
        </authorList>
    </citation>
    <scope>NUCLEOTIDE SEQUENCE [LARGE SCALE GENOMIC DNA]</scope>
    <source>
        <strain evidence="9 10">F7233</strain>
    </source>
</reference>
<feature type="transmembrane region" description="Helical" evidence="7">
    <location>
        <begin position="55"/>
        <end position="80"/>
    </location>
</feature>
<evidence type="ECO:0000313" key="10">
    <source>
        <dbReference type="Proteomes" id="UP000541109"/>
    </source>
</evidence>
<dbReference type="InterPro" id="IPR003834">
    <property type="entry name" value="Cyt_c_assmbl_TM_dom"/>
</dbReference>
<comment type="subcellular location">
    <subcellularLocation>
        <location evidence="1">Membrane</location>
        <topology evidence="1">Multi-pass membrane protein</topology>
    </subcellularLocation>
</comment>
<dbReference type="GO" id="GO:0017004">
    <property type="term" value="P:cytochrome complex assembly"/>
    <property type="evidence" value="ECO:0007669"/>
    <property type="project" value="UniProtKB-KW"/>
</dbReference>
<evidence type="ECO:0000256" key="6">
    <source>
        <dbReference type="ARBA" id="ARBA00023136"/>
    </source>
</evidence>
<evidence type="ECO:0000256" key="3">
    <source>
        <dbReference type="ARBA" id="ARBA00022692"/>
    </source>
</evidence>
<dbReference type="AlphaFoldDB" id="A0A839AC89"/>
<comment type="caution">
    <text evidence="9">The sequence shown here is derived from an EMBL/GenBank/DDBJ whole genome shotgun (WGS) entry which is preliminary data.</text>
</comment>
<feature type="domain" description="Cytochrome C biogenesis protein transmembrane" evidence="8">
    <location>
        <begin position="6"/>
        <end position="223"/>
    </location>
</feature>
<dbReference type="EMBL" id="JACFXV010000043">
    <property type="protein sequence ID" value="MBA5776552.1"/>
    <property type="molecule type" value="Genomic_DNA"/>
</dbReference>
<feature type="transmembrane region" description="Helical" evidence="7">
    <location>
        <begin position="165"/>
        <end position="190"/>
    </location>
</feature>
<dbReference type="Pfam" id="PF02683">
    <property type="entry name" value="DsbD_TM"/>
    <property type="match status" value="1"/>
</dbReference>
<evidence type="ECO:0000256" key="1">
    <source>
        <dbReference type="ARBA" id="ARBA00004141"/>
    </source>
</evidence>
<dbReference type="RefSeq" id="WP_182163054.1">
    <property type="nucleotide sequence ID" value="NZ_JACFXV010000043.1"/>
</dbReference>
<evidence type="ECO:0000259" key="8">
    <source>
        <dbReference type="Pfam" id="PF02683"/>
    </source>
</evidence>
<evidence type="ECO:0000256" key="4">
    <source>
        <dbReference type="ARBA" id="ARBA00022748"/>
    </source>
</evidence>
<dbReference type="GO" id="GO:0016020">
    <property type="term" value="C:membrane"/>
    <property type="evidence" value="ECO:0007669"/>
    <property type="project" value="UniProtKB-SubCell"/>
</dbReference>
<keyword evidence="3 7" id="KW-0812">Transmembrane</keyword>
<evidence type="ECO:0000256" key="2">
    <source>
        <dbReference type="ARBA" id="ARBA00006143"/>
    </source>
</evidence>
<dbReference type="PANTHER" id="PTHR31272:SF4">
    <property type="entry name" value="CYTOCHROME C-TYPE BIOGENESIS PROTEIN HI_1454-RELATED"/>
    <property type="match status" value="1"/>
</dbReference>
<dbReference type="PANTHER" id="PTHR31272">
    <property type="entry name" value="CYTOCHROME C-TYPE BIOGENESIS PROTEIN HI_1454-RELATED"/>
    <property type="match status" value="1"/>
</dbReference>
<keyword evidence="5 7" id="KW-1133">Transmembrane helix</keyword>
<protein>
    <submittedName>
        <fullName evidence="9">Cytochrome c biogenesis protein CcdA</fullName>
    </submittedName>
</protein>
<dbReference type="InterPro" id="IPR051790">
    <property type="entry name" value="Cytochrome_c-biogenesis_DsbD"/>
</dbReference>
<feature type="transmembrane region" description="Helical" evidence="7">
    <location>
        <begin position="211"/>
        <end position="235"/>
    </location>
</feature>
<evidence type="ECO:0000256" key="5">
    <source>
        <dbReference type="ARBA" id="ARBA00022989"/>
    </source>
</evidence>
<proteinExistence type="inferred from homology"/>
<organism evidence="9 10">
    <name type="scientific">Stappia albiluteola</name>
    <dbReference type="NCBI Taxonomy" id="2758565"/>
    <lineage>
        <taxon>Bacteria</taxon>
        <taxon>Pseudomonadati</taxon>
        <taxon>Pseudomonadota</taxon>
        <taxon>Alphaproteobacteria</taxon>
        <taxon>Hyphomicrobiales</taxon>
        <taxon>Stappiaceae</taxon>
        <taxon>Stappia</taxon>
    </lineage>
</organism>
<keyword evidence="4" id="KW-0201">Cytochrome c-type biogenesis</keyword>
<evidence type="ECO:0000256" key="7">
    <source>
        <dbReference type="SAM" id="Phobius"/>
    </source>
</evidence>
<dbReference type="Proteomes" id="UP000541109">
    <property type="component" value="Unassembled WGS sequence"/>
</dbReference>
<comment type="similarity">
    <text evidence="2">Belongs to the DsbD family.</text>
</comment>
<feature type="transmembrane region" description="Helical" evidence="7">
    <location>
        <begin position="6"/>
        <end position="34"/>
    </location>
</feature>
<accession>A0A839AC89</accession>
<keyword evidence="6 7" id="KW-0472">Membrane</keyword>
<gene>
    <name evidence="9" type="ORF">H2509_05375</name>
</gene>
<feature type="transmembrane region" description="Helical" evidence="7">
    <location>
        <begin position="128"/>
        <end position="159"/>
    </location>
</feature>
<sequence length="245" mass="26513">MFDNVTVFGAFLAGILSFVSPCVLPLVPPYLGFLAGVSMDQLTGSGGEKSDARRVFLAALFFVLGFSTVFISLGATASVIGQTLREYLDYFAYLAGIIVIIMGLHFLGVFRIALLYREARVHVDRKPAGYLGAYLIGLAFAFGWTPCIGPILGAILFVAGSEDTVYQGAFLLAAYALGLGVPFLLAATFAGPFMRFMSRFKRHMMTVERAMGVFLIVVGIAFLTGQMATFSYWLLETFPDLAKIG</sequence>
<keyword evidence="10" id="KW-1185">Reference proteome</keyword>
<name>A0A839AC89_9HYPH</name>